<feature type="transmembrane region" description="Helical" evidence="1">
    <location>
        <begin position="135"/>
        <end position="152"/>
    </location>
</feature>
<evidence type="ECO:0000313" key="3">
    <source>
        <dbReference type="Proteomes" id="UP000191987"/>
    </source>
</evidence>
<keyword evidence="1" id="KW-1133">Transmembrane helix</keyword>
<sequence>MRMWLLSEEALALPPAALAGLGLVAIGGGGGTGRSYHRLRARDIAAPVRADLFFRGRCFRFRSQIGRCLTRFFDCDVDDGFLNDHRLHRFNGFGLRRFFGFSLGLCLAGAPRLFRHFVFRDLGNRTFHHLGGGRLFGYGCFGGSLFAFTFGFRVGSIERLVFRAVATSAALAATAALALAVLFGGYRFRCTVFGFSIGFIGFDAIVVTFGIIAFRIAGLGVERAVLLALTALAATAAATLALALAFVAIVALLLLARLGALGLDDFFLVFVLFHLGDEIVFLFHEVRQHLDEAFDLHRIFDGFTAIDGEMLRTDAGVSSDDDRHAEAAFIIDDRAALVVEQVERRFRRAAHRDVVGGVAQQIFLDAAQHMQRDGGFRANMARATAVLADLRGRFQHRSADALARHFQEAEMRDAADLDAGAVVLQAILELLLDSAVVALFFHVDEVDDDKAGKVAQAKLARHFFRRLEVRRQRGFLDGVLACRTARVDVDGNQRFRLVDDEITARLQRHLRLQHAVELGFDTGAREDRVDVAVRLNHLGMARHQHLHEVFGFTIAFFAGNNDLADILVIEIADRALDQRTFLVNEAGSGGIQRQRADIFPQAHQIFEVALDFDAGAVCAGGAQDHAHALRDFQIARDFLQALAVGRLGDLAGNTAATRRIRHQNGITAGKRQIGGQRRALVAAFFLGHLDQKDLAALDDFLDAILLARLAGDAVRNLFHGVFGADGFDHFLFVVIVIVVVIIVIAAAKTFDFLGNRVGIDHGGHFAAGAAVVFRRRFGGLGRCGFFFRSLLLGAGATGALLRLFFLCGRFFGYGLDGRFPGNLFLDRRSLFHDDRFSGFAGGNNADIRLIHLRKVDHGGAGLGCISGFEIIAAAMILGFRFQEGLTVGERNLIIVRMDFRKSEKAVAVSTVIHEGRLKGRLNAGDLGKIDIAADLFLVLRFEIEFFDPVPTDNDYACLLFVGGVDKHFVCHVSCAPRRSLVLYENRPATRTSLSYECKDVPEMKFPAGRL</sequence>
<feature type="transmembrane region" description="Helical" evidence="1">
    <location>
        <begin position="785"/>
        <end position="805"/>
    </location>
</feature>
<feature type="transmembrane region" description="Helical" evidence="1">
    <location>
        <begin position="98"/>
        <end position="115"/>
    </location>
</feature>
<keyword evidence="1" id="KW-0812">Transmembrane</keyword>
<keyword evidence="1" id="KW-0472">Membrane</keyword>
<gene>
    <name evidence="2" type="ORF">AGR7C_Cc160052</name>
</gene>
<reference evidence="2 3" key="1">
    <citation type="submission" date="2016-01" db="EMBL/GenBank/DDBJ databases">
        <authorList>
            <person name="Oliw E.H."/>
        </authorList>
    </citation>
    <scope>NUCLEOTIDE SEQUENCE [LARGE SCALE GENOMIC DNA]</scope>
    <source>
        <strain evidence="2 3">Zutra 3-1</strain>
    </source>
</reference>
<dbReference type="AntiFam" id="ANF00132">
    <property type="entry name" value="Shadow ORF (opposite rne)"/>
</dbReference>
<feature type="transmembrane region" description="Helical" evidence="1">
    <location>
        <begin position="860"/>
        <end position="881"/>
    </location>
</feature>
<feature type="transmembrane region" description="Helical" evidence="1">
    <location>
        <begin position="730"/>
        <end position="747"/>
    </location>
</feature>
<evidence type="ECO:0000256" key="1">
    <source>
        <dbReference type="SAM" id="Phobius"/>
    </source>
</evidence>
<feature type="transmembrane region" description="Helical" evidence="1">
    <location>
        <begin position="226"/>
        <end position="254"/>
    </location>
</feature>
<dbReference type="Proteomes" id="UP000191987">
    <property type="component" value="Unassembled WGS sequence"/>
</dbReference>
<name>A0A1S7PJD0_9HYPH</name>
<feature type="transmembrane region" description="Helical" evidence="1">
    <location>
        <begin position="164"/>
        <end position="186"/>
    </location>
</feature>
<organism evidence="2 3">
    <name type="scientific">Agrobacterium deltaense Zutra 3/1</name>
    <dbReference type="NCBI Taxonomy" id="1183427"/>
    <lineage>
        <taxon>Bacteria</taxon>
        <taxon>Pseudomonadati</taxon>
        <taxon>Pseudomonadota</taxon>
        <taxon>Alphaproteobacteria</taxon>
        <taxon>Hyphomicrobiales</taxon>
        <taxon>Rhizobiaceae</taxon>
        <taxon>Rhizobium/Agrobacterium group</taxon>
        <taxon>Agrobacterium</taxon>
    </lineage>
</organism>
<dbReference type="EMBL" id="FBWG01000008">
    <property type="protein sequence ID" value="CUX22301.1"/>
    <property type="molecule type" value="Genomic_DNA"/>
</dbReference>
<dbReference type="AlphaFoldDB" id="A0A1S7PJD0"/>
<accession>A0A1S7PJD0</accession>
<evidence type="ECO:0000313" key="2">
    <source>
        <dbReference type="EMBL" id="CUX22301.1"/>
    </source>
</evidence>
<protein>
    <submittedName>
        <fullName evidence="2">Uncharacterized protein</fullName>
    </submittedName>
</protein>
<feature type="transmembrane region" description="Helical" evidence="1">
    <location>
        <begin position="12"/>
        <end position="32"/>
    </location>
</feature>
<feature type="transmembrane region" description="Helical" evidence="1">
    <location>
        <begin position="192"/>
        <end position="214"/>
    </location>
</feature>
<proteinExistence type="predicted"/>